<dbReference type="EMBL" id="OB675330">
    <property type="protein sequence ID" value="CAD7235900.1"/>
    <property type="molecule type" value="Genomic_DNA"/>
</dbReference>
<evidence type="ECO:0000313" key="1">
    <source>
        <dbReference type="EMBL" id="CAD7235900.1"/>
    </source>
</evidence>
<reference evidence="1" key="1">
    <citation type="submission" date="2020-11" db="EMBL/GenBank/DDBJ databases">
        <authorList>
            <person name="Tran Van P."/>
        </authorList>
    </citation>
    <scope>NUCLEOTIDE SEQUENCE</scope>
</reference>
<gene>
    <name evidence="1" type="ORF">CTOB1V02_LOCUS13715</name>
</gene>
<protein>
    <submittedName>
        <fullName evidence="1">Uncharacterized protein</fullName>
    </submittedName>
</protein>
<dbReference type="AlphaFoldDB" id="A0A7R8WPW7"/>
<organism evidence="1">
    <name type="scientific">Cyprideis torosa</name>
    <dbReference type="NCBI Taxonomy" id="163714"/>
    <lineage>
        <taxon>Eukaryota</taxon>
        <taxon>Metazoa</taxon>
        <taxon>Ecdysozoa</taxon>
        <taxon>Arthropoda</taxon>
        <taxon>Crustacea</taxon>
        <taxon>Oligostraca</taxon>
        <taxon>Ostracoda</taxon>
        <taxon>Podocopa</taxon>
        <taxon>Podocopida</taxon>
        <taxon>Cytherocopina</taxon>
        <taxon>Cytheroidea</taxon>
        <taxon>Cytherideidae</taxon>
        <taxon>Cyprideis</taxon>
    </lineage>
</organism>
<sequence length="166" mass="18718">MSPLPSDRNEERIKALGRLGLIYTVDAEGYICREVAFNIGRPDLETNRVVSPIETNRVVNPIETNRLLDTRALETESKLQIRHPGLSSERTVPCRKLKPELYPEPHSCAPELSRALELSSGSLEFDYDIRTEPRAPKLRISKQNYRIGPWPLCACNLNGSIYCLGA</sequence>
<accession>A0A7R8WPW7</accession>
<proteinExistence type="predicted"/>
<name>A0A7R8WPW7_9CRUS</name>